<gene>
    <name evidence="1" type="ORF">RS030_152370</name>
</gene>
<sequence>MEINDIIRVLYTGLLNKEIISEIKEFNGNILIKKIFLDDKFNVSDKKTDDFTSLCLTDIEGLDIFNDRLVLFLDGSPHNLRLLITYLIDFFVSYFESLKHKKVYLGFAEKNQSLKLDLPPIPYIDGCKDFLYLFNLKLLCNYNMNYKDWVEIFFKLDILLRDKNTGLSVMRFKSYKTANFSIIKFGDFSTNDHDKISNSYLNILQNDNIIQNFPYISLLVNGLKLIKKIETKQVGVIYIKYAISILSEYSKRFNEGIEQIKSNVEVRFITTIYCLISLSIYSSRIDDAIIYISCAQRLLRSNQKIFSSSLITILNIYVLLTKFHVLLNAVKERENSIFNSVPVNKITSLNLLVTNTFLDIRNEVVKNSRKMNSLQCTKLLKHITDYTNYIFENFPIMFPLNRGNEGLLNTKITAIYDLCLSKIKTIHSVQTGPQILMQVHDLFSFLIGEKICFKNNDMELRIHSIICWENIIPNILLGMSDEVTFNYRKESSNLYFIQLAGHLINYTKLIYEVPIEENMYSLSRCDFAEIYLFIALYLYFGKVDIVRSGEFIKYAKDTLNPCSCSFEVCSIQCILLYLELIISIMNSSDEAKIESILIDMVHFGRKSLYFMPPKEKEINHRRKMINYSTIQGYTLLSLLRNDCNLLSNEELEFLINTKDRNESDESNKLSSEGNPIISNYLNIADCLKVVLGQ</sequence>
<accession>A0AAV9Y301</accession>
<dbReference type="Proteomes" id="UP001311799">
    <property type="component" value="Unassembled WGS sequence"/>
</dbReference>
<keyword evidence="2" id="KW-1185">Reference proteome</keyword>
<evidence type="ECO:0000313" key="2">
    <source>
        <dbReference type="Proteomes" id="UP001311799"/>
    </source>
</evidence>
<organism evidence="1 2">
    <name type="scientific">Cryptosporidium xiaoi</name>
    <dbReference type="NCBI Taxonomy" id="659607"/>
    <lineage>
        <taxon>Eukaryota</taxon>
        <taxon>Sar</taxon>
        <taxon>Alveolata</taxon>
        <taxon>Apicomplexa</taxon>
        <taxon>Conoidasida</taxon>
        <taxon>Coccidia</taxon>
        <taxon>Eucoccidiorida</taxon>
        <taxon>Eimeriorina</taxon>
        <taxon>Cryptosporidiidae</taxon>
        <taxon>Cryptosporidium</taxon>
    </lineage>
</organism>
<name>A0AAV9Y301_9CRYT</name>
<reference evidence="1 2" key="1">
    <citation type="submission" date="2023-10" db="EMBL/GenBank/DDBJ databases">
        <title>Comparative genomics analysis reveals potential genetic determinants of host preference in Cryptosporidium xiaoi.</title>
        <authorList>
            <person name="Xiao L."/>
            <person name="Li J."/>
        </authorList>
    </citation>
    <scope>NUCLEOTIDE SEQUENCE [LARGE SCALE GENOMIC DNA]</scope>
    <source>
        <strain evidence="1 2">52996</strain>
    </source>
</reference>
<dbReference type="AlphaFoldDB" id="A0AAV9Y301"/>
<comment type="caution">
    <text evidence="1">The sequence shown here is derived from an EMBL/GenBank/DDBJ whole genome shotgun (WGS) entry which is preliminary data.</text>
</comment>
<dbReference type="EMBL" id="JAWDEY010000006">
    <property type="protein sequence ID" value="KAK6590547.1"/>
    <property type="molecule type" value="Genomic_DNA"/>
</dbReference>
<protein>
    <submittedName>
        <fullName evidence="1">Uncharacterized protein</fullName>
    </submittedName>
</protein>
<proteinExistence type="predicted"/>
<evidence type="ECO:0000313" key="1">
    <source>
        <dbReference type="EMBL" id="KAK6590547.1"/>
    </source>
</evidence>